<gene>
    <name evidence="2" type="ORF">ACFSAH_18045</name>
</gene>
<evidence type="ECO:0000313" key="3">
    <source>
        <dbReference type="Proteomes" id="UP001597118"/>
    </source>
</evidence>
<dbReference type="InterPro" id="IPR021257">
    <property type="entry name" value="DUF2809"/>
</dbReference>
<accession>A0ABW4IG90</accession>
<reference evidence="3" key="1">
    <citation type="journal article" date="2019" name="Int. J. Syst. Evol. Microbiol.">
        <title>The Global Catalogue of Microorganisms (GCM) 10K type strain sequencing project: providing services to taxonomists for standard genome sequencing and annotation.</title>
        <authorList>
            <consortium name="The Broad Institute Genomics Platform"/>
            <consortium name="The Broad Institute Genome Sequencing Center for Infectious Disease"/>
            <person name="Wu L."/>
            <person name="Ma J."/>
        </authorList>
    </citation>
    <scope>NUCLEOTIDE SEQUENCE [LARGE SCALE GENOMIC DNA]</scope>
    <source>
        <strain evidence="3">CCUG 53762</strain>
    </source>
</reference>
<dbReference type="RefSeq" id="WP_379664147.1">
    <property type="nucleotide sequence ID" value="NZ_JBHUDG010000050.1"/>
</dbReference>
<protein>
    <submittedName>
        <fullName evidence="2">DUF2809 domain-containing protein</fullName>
    </submittedName>
</protein>
<proteinExistence type="predicted"/>
<feature type="transmembrane region" description="Helical" evidence="1">
    <location>
        <begin position="7"/>
        <end position="25"/>
    </location>
</feature>
<feature type="transmembrane region" description="Helical" evidence="1">
    <location>
        <begin position="98"/>
        <end position="116"/>
    </location>
</feature>
<sequence>MFTFNRTNLIITVFLLLIEVFIALFVNDTIIRPYVGDVLVVILLYYFIKSFLNVPPVKTAVAVLLFAYSIEILQYFNIVRLIGLSDSKIANIVIGNHFSWIDIFAYTLGVFILLFSENLKRSKKHKMLIS</sequence>
<evidence type="ECO:0000313" key="2">
    <source>
        <dbReference type="EMBL" id="MFD1631781.1"/>
    </source>
</evidence>
<comment type="caution">
    <text evidence="2">The sequence shown here is derived from an EMBL/GenBank/DDBJ whole genome shotgun (WGS) entry which is preliminary data.</text>
</comment>
<keyword evidence="1" id="KW-1133">Transmembrane helix</keyword>
<organism evidence="2 3">
    <name type="scientific">Pseudopedobacter beijingensis</name>
    <dbReference type="NCBI Taxonomy" id="1207056"/>
    <lineage>
        <taxon>Bacteria</taxon>
        <taxon>Pseudomonadati</taxon>
        <taxon>Bacteroidota</taxon>
        <taxon>Sphingobacteriia</taxon>
        <taxon>Sphingobacteriales</taxon>
        <taxon>Sphingobacteriaceae</taxon>
        <taxon>Pseudopedobacter</taxon>
    </lineage>
</organism>
<keyword evidence="1" id="KW-0472">Membrane</keyword>
<keyword evidence="3" id="KW-1185">Reference proteome</keyword>
<keyword evidence="1" id="KW-0812">Transmembrane</keyword>
<feature type="transmembrane region" description="Helical" evidence="1">
    <location>
        <begin position="60"/>
        <end position="78"/>
    </location>
</feature>
<dbReference type="EMBL" id="JBHUDG010000050">
    <property type="protein sequence ID" value="MFD1631781.1"/>
    <property type="molecule type" value="Genomic_DNA"/>
</dbReference>
<evidence type="ECO:0000256" key="1">
    <source>
        <dbReference type="SAM" id="Phobius"/>
    </source>
</evidence>
<dbReference type="Proteomes" id="UP001597118">
    <property type="component" value="Unassembled WGS sequence"/>
</dbReference>
<feature type="transmembrane region" description="Helical" evidence="1">
    <location>
        <begin position="31"/>
        <end position="48"/>
    </location>
</feature>
<dbReference type="Pfam" id="PF10990">
    <property type="entry name" value="DUF2809"/>
    <property type="match status" value="1"/>
</dbReference>
<name>A0ABW4IG90_9SPHI</name>